<evidence type="ECO:0000259" key="3">
    <source>
        <dbReference type="Pfam" id="PF08338"/>
    </source>
</evidence>
<proteinExistence type="inferred from homology"/>
<name>A0ABS8HR29_9FIRM</name>
<dbReference type="RefSeq" id="WP_229533763.1">
    <property type="nucleotide sequence ID" value="NZ_JAJHJB010000002.1"/>
</dbReference>
<dbReference type="Pfam" id="PF08338">
    <property type="entry name" value="DUF1731"/>
    <property type="match status" value="1"/>
</dbReference>
<evidence type="ECO:0000313" key="4">
    <source>
        <dbReference type="EMBL" id="MCC5464259.1"/>
    </source>
</evidence>
<dbReference type="CDD" id="cd05242">
    <property type="entry name" value="SDR_a8"/>
    <property type="match status" value="1"/>
</dbReference>
<dbReference type="InterPro" id="IPR010099">
    <property type="entry name" value="SDR39U1"/>
</dbReference>
<dbReference type="SUPFAM" id="SSF51735">
    <property type="entry name" value="NAD(P)-binding Rossmann-fold domains"/>
    <property type="match status" value="1"/>
</dbReference>
<evidence type="ECO:0000256" key="1">
    <source>
        <dbReference type="ARBA" id="ARBA00009353"/>
    </source>
</evidence>
<dbReference type="NCBIfam" id="TIGR01777">
    <property type="entry name" value="yfcH"/>
    <property type="match status" value="1"/>
</dbReference>
<dbReference type="Proteomes" id="UP001165492">
    <property type="component" value="Unassembled WGS sequence"/>
</dbReference>
<dbReference type="EMBL" id="JAJHJB010000002">
    <property type="protein sequence ID" value="MCC5464259.1"/>
    <property type="molecule type" value="Genomic_DNA"/>
</dbReference>
<dbReference type="InterPro" id="IPR001509">
    <property type="entry name" value="Epimerase_deHydtase"/>
</dbReference>
<comment type="caution">
    <text evidence="4">The sequence shown here is derived from an EMBL/GenBank/DDBJ whole genome shotgun (WGS) entry which is preliminary data.</text>
</comment>
<sequence>MNLLITGGTGFVGRAVVKQLVSRGNTFQIVSRDSKNYPIDSVVQLPEPGKLFTPATIAGTSCIINLAGESIAGSRWNSVVCQEIQNSRVKITSCIVDSILQNQKLGLPYPKVLINASAIGYYGSHPKQRFTESSGNGHGFLADVCRAWEEEALKAESLGVRVLRLRFGHVLGLDGGMLPKVALPFRFGVGGYLGDGQQWMSWIHRDDLVNLILQAVECEEWQGAYNACTPNAVTMQEFMEVLGRVLGSKSRTRIPAFLATILFGDMAQEVLLKSLKVYPKRLLQQGFTFHYPCLSDALTHIFKK</sequence>
<organism evidence="4 5">
    <name type="scientific">Pelosinus baikalensis</name>
    <dbReference type="NCBI Taxonomy" id="2892015"/>
    <lineage>
        <taxon>Bacteria</taxon>
        <taxon>Bacillati</taxon>
        <taxon>Bacillota</taxon>
        <taxon>Negativicutes</taxon>
        <taxon>Selenomonadales</taxon>
        <taxon>Sporomusaceae</taxon>
        <taxon>Pelosinus</taxon>
    </lineage>
</organism>
<dbReference type="PANTHER" id="PTHR11092:SF0">
    <property type="entry name" value="EPIMERASE FAMILY PROTEIN SDR39U1"/>
    <property type="match status" value="1"/>
</dbReference>
<evidence type="ECO:0000313" key="5">
    <source>
        <dbReference type="Proteomes" id="UP001165492"/>
    </source>
</evidence>
<protein>
    <submittedName>
        <fullName evidence="4">TIGR01777 family oxidoreductase</fullName>
    </submittedName>
</protein>
<dbReference type="InterPro" id="IPR013549">
    <property type="entry name" value="DUF1731"/>
</dbReference>
<dbReference type="Pfam" id="PF01370">
    <property type="entry name" value="Epimerase"/>
    <property type="match status" value="1"/>
</dbReference>
<feature type="domain" description="NAD-dependent epimerase/dehydratase" evidence="2">
    <location>
        <begin position="4"/>
        <end position="226"/>
    </location>
</feature>
<reference evidence="4" key="1">
    <citation type="submission" date="2021-11" db="EMBL/GenBank/DDBJ databases">
        <title>Description of a new species Pelosinus isolated from the bottom sediments of Lake Baikal.</title>
        <authorList>
            <person name="Zakharyuk A."/>
        </authorList>
    </citation>
    <scope>NUCLEOTIDE SEQUENCE</scope>
    <source>
        <strain evidence="4">Bkl1</strain>
    </source>
</reference>
<comment type="similarity">
    <text evidence="1">Belongs to the NAD(P)-dependent epimerase/dehydratase family. SDR39U1 subfamily.</text>
</comment>
<dbReference type="Gene3D" id="3.40.50.720">
    <property type="entry name" value="NAD(P)-binding Rossmann-like Domain"/>
    <property type="match status" value="1"/>
</dbReference>
<accession>A0ABS8HR29</accession>
<keyword evidence="5" id="KW-1185">Reference proteome</keyword>
<feature type="domain" description="DUF1731" evidence="3">
    <location>
        <begin position="254"/>
        <end position="301"/>
    </location>
</feature>
<dbReference type="InterPro" id="IPR036291">
    <property type="entry name" value="NAD(P)-bd_dom_sf"/>
</dbReference>
<gene>
    <name evidence="4" type="ORF">LMF89_02625</name>
</gene>
<dbReference type="PANTHER" id="PTHR11092">
    <property type="entry name" value="SUGAR NUCLEOTIDE EPIMERASE RELATED"/>
    <property type="match status" value="1"/>
</dbReference>
<evidence type="ECO:0000259" key="2">
    <source>
        <dbReference type="Pfam" id="PF01370"/>
    </source>
</evidence>